<dbReference type="GeneID" id="112908848"/>
<dbReference type="STRING" id="9627.ENSVVUP00000002815"/>
<protein>
    <submittedName>
        <fullName evidence="3 4">Zinc finger protein 12-like isoform X2</fullName>
    </submittedName>
</protein>
<dbReference type="Pfam" id="PF01352">
    <property type="entry name" value="KRAB"/>
    <property type="match status" value="1"/>
</dbReference>
<dbReference type="PANTHER" id="PTHR23232:SF157">
    <property type="entry name" value="ZINC FINGER PROTEIN 525"/>
    <property type="match status" value="1"/>
</dbReference>
<dbReference type="InterPro" id="IPR050169">
    <property type="entry name" value="Krueppel_C2H2_ZnF"/>
</dbReference>
<dbReference type="SMART" id="SM00349">
    <property type="entry name" value="KRAB"/>
    <property type="match status" value="1"/>
</dbReference>
<evidence type="ECO:0000313" key="3">
    <source>
        <dbReference type="RefSeq" id="XP_025840245.2"/>
    </source>
</evidence>
<dbReference type="RefSeq" id="XP_025840245.2">
    <property type="nucleotide sequence ID" value="XM_025984460.2"/>
</dbReference>
<feature type="domain" description="KRAB" evidence="1">
    <location>
        <begin position="37"/>
        <end position="108"/>
    </location>
</feature>
<gene>
    <name evidence="3 4 5" type="primary">LOC112908848</name>
</gene>
<dbReference type="CDD" id="cd07765">
    <property type="entry name" value="KRAB_A-box"/>
    <property type="match status" value="1"/>
</dbReference>
<reference evidence="2 3" key="1">
    <citation type="submission" date="2025-05" db="UniProtKB">
        <authorList>
            <consortium name="RefSeq"/>
        </authorList>
    </citation>
    <scope>NUCLEOTIDE SEQUENCE [LARGE SCALE GENOMIC DNA]</scope>
    <source>
        <tissue evidence="3 4">Cell line</tissue>
    </source>
</reference>
<dbReference type="Proteomes" id="UP001652641">
    <property type="component" value="Chromosome 1"/>
</dbReference>
<dbReference type="RefSeq" id="XP_072616578.1">
    <property type="nucleotide sequence ID" value="XM_072760477.1"/>
</dbReference>
<evidence type="ECO:0000313" key="4">
    <source>
        <dbReference type="RefSeq" id="XP_072616578.1"/>
    </source>
</evidence>
<evidence type="ECO:0000313" key="5">
    <source>
        <dbReference type="RefSeq" id="XP_072616580.1"/>
    </source>
</evidence>
<name>A0ABM5AP71_VULVU</name>
<dbReference type="RefSeq" id="XP_072616580.1">
    <property type="nucleotide sequence ID" value="XM_072760479.1"/>
</dbReference>
<dbReference type="SUPFAM" id="SSF109640">
    <property type="entry name" value="KRAB domain (Kruppel-associated box)"/>
    <property type="match status" value="1"/>
</dbReference>
<accession>A0ABM5AP71</accession>
<proteinExistence type="predicted"/>
<keyword evidence="2" id="KW-1185">Reference proteome</keyword>
<sequence length="112" mass="12777">MRVSARLSSSESSLHDLQTSCLLSVSSHTGERAKKPVTFKDVAVDFIQEEWGLLDPTQRILYCDVMLTNYSNSVSLGLHDCKPDMISKLEQREDPWIMEKDILRSPDSEPRH</sequence>
<evidence type="ECO:0000313" key="2">
    <source>
        <dbReference type="Proteomes" id="UP001652641"/>
    </source>
</evidence>
<dbReference type="InterPro" id="IPR001909">
    <property type="entry name" value="KRAB"/>
</dbReference>
<dbReference type="Gene3D" id="6.10.140.140">
    <property type="match status" value="1"/>
</dbReference>
<evidence type="ECO:0000259" key="1">
    <source>
        <dbReference type="PROSITE" id="PS50805"/>
    </source>
</evidence>
<dbReference type="PANTHER" id="PTHR23232">
    <property type="entry name" value="KRAB DOMAIN C2H2 ZINC FINGER"/>
    <property type="match status" value="1"/>
</dbReference>
<dbReference type="InterPro" id="IPR036051">
    <property type="entry name" value="KRAB_dom_sf"/>
</dbReference>
<dbReference type="PROSITE" id="PS50805">
    <property type="entry name" value="KRAB"/>
    <property type="match status" value="1"/>
</dbReference>
<organism evidence="2 5">
    <name type="scientific">Vulpes vulpes</name>
    <name type="common">Red fox</name>
    <dbReference type="NCBI Taxonomy" id="9627"/>
    <lineage>
        <taxon>Eukaryota</taxon>
        <taxon>Metazoa</taxon>
        <taxon>Chordata</taxon>
        <taxon>Craniata</taxon>
        <taxon>Vertebrata</taxon>
        <taxon>Euteleostomi</taxon>
        <taxon>Mammalia</taxon>
        <taxon>Eutheria</taxon>
        <taxon>Laurasiatheria</taxon>
        <taxon>Carnivora</taxon>
        <taxon>Caniformia</taxon>
        <taxon>Canidae</taxon>
        <taxon>Vulpes</taxon>
    </lineage>
</organism>